<dbReference type="Pfam" id="PF01625">
    <property type="entry name" value="PMSR"/>
    <property type="match status" value="1"/>
</dbReference>
<dbReference type="EMBL" id="CCDI010000002">
    <property type="protein sequence ID" value="CDQ24015.1"/>
    <property type="molecule type" value="Genomic_DNA"/>
</dbReference>
<organism evidence="7 8">
    <name type="scientific">Halobacillus karajensis</name>
    <dbReference type="NCBI Taxonomy" id="195088"/>
    <lineage>
        <taxon>Bacteria</taxon>
        <taxon>Bacillati</taxon>
        <taxon>Bacillota</taxon>
        <taxon>Bacilli</taxon>
        <taxon>Bacillales</taxon>
        <taxon>Bacillaceae</taxon>
        <taxon>Halobacillus</taxon>
    </lineage>
</organism>
<dbReference type="RefSeq" id="WP_035508486.1">
    <property type="nucleotide sequence ID" value="NZ_CCDH010000003.1"/>
</dbReference>
<gene>
    <name evidence="5 7" type="primary">msrA</name>
    <name evidence="7" type="ORF">BN983_02278</name>
</gene>
<dbReference type="InterPro" id="IPR036509">
    <property type="entry name" value="Met_Sox_Rdtase_MsrA_sf"/>
</dbReference>
<dbReference type="PANTHER" id="PTHR43774:SF1">
    <property type="entry name" value="PEPTIDE METHIONINE SULFOXIDE REDUCTASE MSRA 2"/>
    <property type="match status" value="1"/>
</dbReference>
<feature type="active site" evidence="5">
    <location>
        <position position="10"/>
    </location>
</feature>
<dbReference type="InterPro" id="IPR002569">
    <property type="entry name" value="Met_Sox_Rdtase_MsrA_dom"/>
</dbReference>
<evidence type="ECO:0000313" key="8">
    <source>
        <dbReference type="Proteomes" id="UP000028868"/>
    </source>
</evidence>
<comment type="catalytic activity">
    <reaction evidence="3 5">
        <text>L-methionyl-[protein] + [thioredoxin]-disulfide + H2O = L-methionyl-(S)-S-oxide-[protein] + [thioredoxin]-dithiol</text>
        <dbReference type="Rhea" id="RHEA:14217"/>
        <dbReference type="Rhea" id="RHEA-COMP:10698"/>
        <dbReference type="Rhea" id="RHEA-COMP:10700"/>
        <dbReference type="Rhea" id="RHEA-COMP:12313"/>
        <dbReference type="Rhea" id="RHEA-COMP:12315"/>
        <dbReference type="ChEBI" id="CHEBI:15377"/>
        <dbReference type="ChEBI" id="CHEBI:16044"/>
        <dbReference type="ChEBI" id="CHEBI:29950"/>
        <dbReference type="ChEBI" id="CHEBI:44120"/>
        <dbReference type="ChEBI" id="CHEBI:50058"/>
        <dbReference type="EC" id="1.8.4.11"/>
    </reaction>
</comment>
<name>A0A024P560_9BACI</name>
<feature type="domain" description="Peptide methionine sulphoxide reductase MsrA" evidence="6">
    <location>
        <begin position="3"/>
        <end position="154"/>
    </location>
</feature>
<dbReference type="HAMAP" id="MF_01401">
    <property type="entry name" value="MsrA"/>
    <property type="match status" value="1"/>
</dbReference>
<dbReference type="OrthoDB" id="4174719at2"/>
<comment type="caution">
    <text evidence="7">The sequence shown here is derived from an EMBL/GenBank/DDBJ whole genome shotgun (WGS) entry which is preliminary data.</text>
</comment>
<dbReference type="EC" id="1.8.4.11" evidence="5"/>
<evidence type="ECO:0000256" key="3">
    <source>
        <dbReference type="ARBA" id="ARBA00047806"/>
    </source>
</evidence>
<dbReference type="SUPFAM" id="SSF55068">
    <property type="entry name" value="Peptide methionine sulfoxide reductase"/>
    <property type="match status" value="1"/>
</dbReference>
<proteinExistence type="inferred from homology"/>
<evidence type="ECO:0000256" key="4">
    <source>
        <dbReference type="ARBA" id="ARBA00048782"/>
    </source>
</evidence>
<reference evidence="8" key="1">
    <citation type="submission" date="2014-03" db="EMBL/GenBank/DDBJ databases">
        <authorList>
            <person name="Urmite Genomes U."/>
        </authorList>
    </citation>
    <scope>NUCLEOTIDE SEQUENCE [LARGE SCALE GENOMIC DNA]</scope>
    <source>
        <strain evidence="8">HD-03</strain>
    </source>
</reference>
<dbReference type="AlphaFoldDB" id="A0A024P560"/>
<comment type="similarity">
    <text evidence="1 5">Belongs to the MsrA Met sulfoxide reductase family.</text>
</comment>
<evidence type="ECO:0000259" key="6">
    <source>
        <dbReference type="Pfam" id="PF01625"/>
    </source>
</evidence>
<evidence type="ECO:0000256" key="1">
    <source>
        <dbReference type="ARBA" id="ARBA00005591"/>
    </source>
</evidence>
<keyword evidence="2 5" id="KW-0560">Oxidoreductase</keyword>
<dbReference type="Gene3D" id="3.30.1060.10">
    <property type="entry name" value="Peptide methionine sulphoxide reductase MsrA"/>
    <property type="match status" value="1"/>
</dbReference>
<evidence type="ECO:0000256" key="5">
    <source>
        <dbReference type="HAMAP-Rule" id="MF_01401"/>
    </source>
</evidence>
<comment type="function">
    <text evidence="5">Has an important function as a repair enzyme for proteins that have been inactivated by oxidation. Catalyzes the reversible oxidation-reduction of methionine sulfoxide in proteins to methionine.</text>
</comment>
<dbReference type="NCBIfam" id="TIGR00401">
    <property type="entry name" value="msrA"/>
    <property type="match status" value="1"/>
</dbReference>
<reference evidence="7 8" key="2">
    <citation type="submission" date="2014-05" db="EMBL/GenBank/DDBJ databases">
        <title>Draft genome sequence of Halobacillus karajensis HK-03.</title>
        <authorList>
            <person name="Khelaifia S."/>
            <person name="Croce O."/>
            <person name="Lagier J.C."/>
            <person name="Raoult D."/>
        </authorList>
    </citation>
    <scope>NUCLEOTIDE SEQUENCE [LARGE SCALE GENOMIC DNA]</scope>
    <source>
        <strain evidence="7 8">HD-03</strain>
    </source>
</reference>
<dbReference type="PANTHER" id="PTHR43774">
    <property type="entry name" value="PEPTIDE METHIONINE SULFOXIDE REDUCTASE"/>
    <property type="match status" value="1"/>
</dbReference>
<accession>A0A024P560</accession>
<sequence>MATAIFGAGCFWGVEAFFEKFEGVTATRVGYVGGHLENPTYEQVKAGNTGHAESVKVDYDPTVITYAELINIFFEAHDPTSKNRQGIDIGHQYRSVIFYSDASQKYIAEEKIKEWEGKGIFKRPIVTEVEAATTFYEAEEHHQKYLQKHGSAACSIG</sequence>
<comment type="catalytic activity">
    <reaction evidence="4 5">
        <text>[thioredoxin]-disulfide + L-methionine + H2O = L-methionine (S)-S-oxide + [thioredoxin]-dithiol</text>
        <dbReference type="Rhea" id="RHEA:19993"/>
        <dbReference type="Rhea" id="RHEA-COMP:10698"/>
        <dbReference type="Rhea" id="RHEA-COMP:10700"/>
        <dbReference type="ChEBI" id="CHEBI:15377"/>
        <dbReference type="ChEBI" id="CHEBI:29950"/>
        <dbReference type="ChEBI" id="CHEBI:50058"/>
        <dbReference type="ChEBI" id="CHEBI:57844"/>
        <dbReference type="ChEBI" id="CHEBI:58772"/>
        <dbReference type="EC" id="1.8.4.11"/>
    </reaction>
</comment>
<dbReference type="Proteomes" id="UP000028868">
    <property type="component" value="Unassembled WGS sequence"/>
</dbReference>
<dbReference type="GO" id="GO:0008113">
    <property type="term" value="F:peptide-methionine (S)-S-oxide reductase activity"/>
    <property type="evidence" value="ECO:0007669"/>
    <property type="project" value="UniProtKB-UniRule"/>
</dbReference>
<dbReference type="GO" id="GO:0033744">
    <property type="term" value="F:L-methionine:thioredoxin-disulfide S-oxidoreductase activity"/>
    <property type="evidence" value="ECO:0007669"/>
    <property type="project" value="RHEA"/>
</dbReference>
<evidence type="ECO:0000313" key="7">
    <source>
        <dbReference type="EMBL" id="CDQ24015.1"/>
    </source>
</evidence>
<keyword evidence="8" id="KW-1185">Reference proteome</keyword>
<protein>
    <recommendedName>
        <fullName evidence="5">Peptide methionine sulfoxide reductase MsrA</fullName>
        <shortName evidence="5">Protein-methionine-S-oxide reductase</shortName>
        <ecNumber evidence="5">1.8.4.11</ecNumber>
    </recommendedName>
    <alternativeName>
        <fullName evidence="5">Peptide-methionine (S)-S-oxide reductase</fullName>
        <shortName evidence="5">Peptide Met(O) reductase</shortName>
    </alternativeName>
</protein>
<evidence type="ECO:0000256" key="2">
    <source>
        <dbReference type="ARBA" id="ARBA00023002"/>
    </source>
</evidence>